<evidence type="ECO:0000313" key="3">
    <source>
        <dbReference type="Proteomes" id="UP000033633"/>
    </source>
</evidence>
<feature type="domain" description="GmrSD restriction endonucleases N-terminal" evidence="1">
    <location>
        <begin position="15"/>
        <end position="169"/>
    </location>
</feature>
<comment type="caution">
    <text evidence="2">The sequence shown here is derived from an EMBL/GenBank/DDBJ whole genome shotgun (WGS) entry which is preliminary data.</text>
</comment>
<dbReference type="PANTHER" id="PTHR39639:SF1">
    <property type="entry name" value="DUF262 DOMAIN-CONTAINING PROTEIN"/>
    <property type="match status" value="1"/>
</dbReference>
<dbReference type="Proteomes" id="UP000033633">
    <property type="component" value="Unassembled WGS sequence"/>
</dbReference>
<dbReference type="InterPro" id="IPR004919">
    <property type="entry name" value="GmrSD_N"/>
</dbReference>
<dbReference type="PANTHER" id="PTHR39639">
    <property type="entry name" value="CHROMOSOME 16, WHOLE GENOME SHOTGUN SEQUENCE"/>
    <property type="match status" value="1"/>
</dbReference>
<dbReference type="AlphaFoldDB" id="A0A0F5V9K5"/>
<accession>A0A0F5V9K5</accession>
<sequence>MNIINERIQPSRPTISNLFSEMKAGHYFVDNSFQRRLVWVEKQRIRLIETILIGYPMPEFYLWQQQVNPDSGMQKHSIVDGQQRMSAIMQFIGNEWPLKSVYLDKKEADYSGKSWAELSDENKGKIWNYVINVRTIPSDINREEITALFKRLNETDKSLNPQEIRNAEFNGLFLKASEEVADNKTLQSWDKKWNIFSDNEKRRMADISFASSLLIYQRSGISNDTAKNINKVYDLYNDVYEQKESDLRVINEVLNDIDKLFRESEEIASFFTSTVHLYTLFVAIDYLKSEDINIEDIGPRLLDFIHAYKSDDTTTSRLIADYKLGASGRTLSKLSREKRVESLVDWVRQ</sequence>
<gene>
    <name evidence="2" type="ORF">KY46_16605</name>
</gene>
<dbReference type="PATRIC" id="fig|265726.11.peg.1586"/>
<dbReference type="EMBL" id="JWYV01000016">
    <property type="protein sequence ID" value="KKC98747.1"/>
    <property type="molecule type" value="Genomic_DNA"/>
</dbReference>
<dbReference type="OrthoDB" id="7802453at2"/>
<dbReference type="STRING" id="265726.KY46_16605"/>
<reference evidence="2 3" key="1">
    <citation type="submission" date="2014-12" db="EMBL/GenBank/DDBJ databases">
        <title>Mercury Reductase activity and rhizosphere competence traits in the genome of root associated Photobacterium halotolerans MELD1.</title>
        <authorList>
            <person name="Mathew D.C."/>
            <person name="Huang C.-C."/>
        </authorList>
    </citation>
    <scope>NUCLEOTIDE SEQUENCE [LARGE SCALE GENOMIC DNA]</scope>
    <source>
        <strain evidence="2 3">MELD1</strain>
    </source>
</reference>
<keyword evidence="3" id="KW-1185">Reference proteome</keyword>
<organism evidence="2 3">
    <name type="scientific">Photobacterium halotolerans</name>
    <dbReference type="NCBI Taxonomy" id="265726"/>
    <lineage>
        <taxon>Bacteria</taxon>
        <taxon>Pseudomonadati</taxon>
        <taxon>Pseudomonadota</taxon>
        <taxon>Gammaproteobacteria</taxon>
        <taxon>Vibrionales</taxon>
        <taxon>Vibrionaceae</taxon>
        <taxon>Photobacterium</taxon>
    </lineage>
</organism>
<dbReference type="Pfam" id="PF03235">
    <property type="entry name" value="GmrSD_N"/>
    <property type="match status" value="1"/>
</dbReference>
<protein>
    <recommendedName>
        <fullName evidence="1">GmrSD restriction endonucleases N-terminal domain-containing protein</fullName>
    </recommendedName>
</protein>
<dbReference type="RefSeq" id="WP_046221743.1">
    <property type="nucleotide sequence ID" value="NZ_JWYV01000016.1"/>
</dbReference>
<evidence type="ECO:0000313" key="2">
    <source>
        <dbReference type="EMBL" id="KKC98747.1"/>
    </source>
</evidence>
<evidence type="ECO:0000259" key="1">
    <source>
        <dbReference type="Pfam" id="PF03235"/>
    </source>
</evidence>
<name>A0A0F5V9K5_9GAMM</name>
<proteinExistence type="predicted"/>